<name>A0A8J8MDT6_9FIRM</name>
<keyword evidence="2" id="KW-1185">Reference proteome</keyword>
<reference evidence="1 2" key="1">
    <citation type="submission" date="2020-07" db="EMBL/GenBank/DDBJ databases">
        <title>Vallitalea guaymasensis genome.</title>
        <authorList>
            <person name="Postec A."/>
        </authorList>
    </citation>
    <scope>NUCLEOTIDE SEQUENCE [LARGE SCALE GENOMIC DNA]</scope>
    <source>
        <strain evidence="1 2">Ra1766G1</strain>
    </source>
</reference>
<dbReference type="InterPro" id="IPR036390">
    <property type="entry name" value="WH_DNA-bd_sf"/>
</dbReference>
<evidence type="ECO:0000313" key="1">
    <source>
        <dbReference type="EMBL" id="QUH31111.1"/>
    </source>
</evidence>
<dbReference type="EMBL" id="CP058561">
    <property type="protein sequence ID" value="QUH31111.1"/>
    <property type="molecule type" value="Genomic_DNA"/>
</dbReference>
<dbReference type="RefSeq" id="WP_212691188.1">
    <property type="nucleotide sequence ID" value="NZ_CP058561.1"/>
</dbReference>
<protein>
    <submittedName>
        <fullName evidence="1">Helix-turn-helix domain-containing protein</fullName>
    </submittedName>
</protein>
<evidence type="ECO:0000313" key="2">
    <source>
        <dbReference type="Proteomes" id="UP000677305"/>
    </source>
</evidence>
<dbReference type="KEGG" id="vgu:HYG85_20175"/>
<organism evidence="1 2">
    <name type="scientific">Vallitalea guaymasensis</name>
    <dbReference type="NCBI Taxonomy" id="1185412"/>
    <lineage>
        <taxon>Bacteria</taxon>
        <taxon>Bacillati</taxon>
        <taxon>Bacillota</taxon>
        <taxon>Clostridia</taxon>
        <taxon>Lachnospirales</taxon>
        <taxon>Vallitaleaceae</taxon>
        <taxon>Vallitalea</taxon>
    </lineage>
</organism>
<dbReference type="Pfam" id="PF13412">
    <property type="entry name" value="HTH_24"/>
    <property type="match status" value="1"/>
</dbReference>
<dbReference type="GO" id="GO:0043565">
    <property type="term" value="F:sequence-specific DNA binding"/>
    <property type="evidence" value="ECO:0007669"/>
    <property type="project" value="InterPro"/>
</dbReference>
<dbReference type="InterPro" id="IPR036388">
    <property type="entry name" value="WH-like_DNA-bd_sf"/>
</dbReference>
<accession>A0A8J8MDT6</accession>
<gene>
    <name evidence="1" type="ORF">HYG85_20175</name>
</gene>
<sequence>MADKISEFKVVGKINTTISGKMLYMLLNELADKNGVVNISHRKLSEILGISKSAVSRNLRRLEENGQIYIRSRYTSDGGRLANEYIVR</sequence>
<dbReference type="Gene3D" id="1.10.10.10">
    <property type="entry name" value="Winged helix-like DNA-binding domain superfamily/Winged helix DNA-binding domain"/>
    <property type="match status" value="1"/>
</dbReference>
<dbReference type="SUPFAM" id="SSF46785">
    <property type="entry name" value="Winged helix' DNA-binding domain"/>
    <property type="match status" value="1"/>
</dbReference>
<dbReference type="PRINTS" id="PR00033">
    <property type="entry name" value="HTHASNC"/>
</dbReference>
<dbReference type="Proteomes" id="UP000677305">
    <property type="component" value="Chromosome"/>
</dbReference>
<proteinExistence type="predicted"/>
<dbReference type="InterPro" id="IPR000485">
    <property type="entry name" value="AsnC-type_HTH_dom"/>
</dbReference>
<dbReference type="AlphaFoldDB" id="A0A8J8MDT6"/>